<gene>
    <name evidence="1" type="ORF">GCM10012275_13030</name>
</gene>
<proteinExistence type="predicted"/>
<name>A0A8J3FVD5_9PSEU</name>
<keyword evidence="2" id="KW-1185">Reference proteome</keyword>
<organism evidence="1 2">
    <name type="scientific">Longimycelium tulufanense</name>
    <dbReference type="NCBI Taxonomy" id="907463"/>
    <lineage>
        <taxon>Bacteria</taxon>
        <taxon>Bacillati</taxon>
        <taxon>Actinomycetota</taxon>
        <taxon>Actinomycetes</taxon>
        <taxon>Pseudonocardiales</taxon>
        <taxon>Pseudonocardiaceae</taxon>
        <taxon>Longimycelium</taxon>
    </lineage>
</organism>
<dbReference type="AlphaFoldDB" id="A0A8J3FVD5"/>
<sequence>MLHGQAMRQLYATHDLAEMGGVLAQLSTALATDADLAGRTGDRSRADHLGGMADICALLADVARDHSSRDGHRSNNGRQWAPVGQEPVQMIPARIMLSRGVVTALAETTAAPGVLLAPEVTRRPRTQDEGRSRGYDTMFTGRFVLVHAGSGWSLAGSGPPHDPQSCPQLRRMARHLAATGVDWTQPLTTLLDSGNADRVHRAVRDARHTTEFG</sequence>
<evidence type="ECO:0000313" key="1">
    <source>
        <dbReference type="EMBL" id="GGM43458.1"/>
    </source>
</evidence>
<reference evidence="1" key="1">
    <citation type="journal article" date="2014" name="Int. J. Syst. Evol. Microbiol.">
        <title>Complete genome sequence of Corynebacterium casei LMG S-19264T (=DSM 44701T), isolated from a smear-ripened cheese.</title>
        <authorList>
            <consortium name="US DOE Joint Genome Institute (JGI-PGF)"/>
            <person name="Walter F."/>
            <person name="Albersmeier A."/>
            <person name="Kalinowski J."/>
            <person name="Ruckert C."/>
        </authorList>
    </citation>
    <scope>NUCLEOTIDE SEQUENCE</scope>
    <source>
        <strain evidence="1">CGMCC 4.5737</strain>
    </source>
</reference>
<reference evidence="1" key="2">
    <citation type="submission" date="2020-09" db="EMBL/GenBank/DDBJ databases">
        <authorList>
            <person name="Sun Q."/>
            <person name="Zhou Y."/>
        </authorList>
    </citation>
    <scope>NUCLEOTIDE SEQUENCE</scope>
    <source>
        <strain evidence="1">CGMCC 4.5737</strain>
    </source>
</reference>
<comment type="caution">
    <text evidence="1">The sequence shown here is derived from an EMBL/GenBank/DDBJ whole genome shotgun (WGS) entry which is preliminary data.</text>
</comment>
<accession>A0A8J3FVD5</accession>
<protein>
    <submittedName>
        <fullName evidence="1">Uncharacterized protein</fullName>
    </submittedName>
</protein>
<dbReference type="Proteomes" id="UP000637578">
    <property type="component" value="Unassembled WGS sequence"/>
</dbReference>
<dbReference type="EMBL" id="BMMK01000004">
    <property type="protein sequence ID" value="GGM43458.1"/>
    <property type="molecule type" value="Genomic_DNA"/>
</dbReference>
<evidence type="ECO:0000313" key="2">
    <source>
        <dbReference type="Proteomes" id="UP000637578"/>
    </source>
</evidence>